<protein>
    <submittedName>
        <fullName evidence="1">Uncharacterized protein</fullName>
    </submittedName>
</protein>
<accession>A0AAV4P0E3</accession>
<evidence type="ECO:0000313" key="2">
    <source>
        <dbReference type="Proteomes" id="UP001054945"/>
    </source>
</evidence>
<dbReference type="EMBL" id="BPLR01021446">
    <property type="protein sequence ID" value="GIX89676.1"/>
    <property type="molecule type" value="Genomic_DNA"/>
</dbReference>
<comment type="caution">
    <text evidence="1">The sequence shown here is derived from an EMBL/GenBank/DDBJ whole genome shotgun (WGS) entry which is preliminary data.</text>
</comment>
<reference evidence="1 2" key="1">
    <citation type="submission" date="2021-06" db="EMBL/GenBank/DDBJ databases">
        <title>Caerostris extrusa draft genome.</title>
        <authorList>
            <person name="Kono N."/>
            <person name="Arakawa K."/>
        </authorList>
    </citation>
    <scope>NUCLEOTIDE SEQUENCE [LARGE SCALE GENOMIC DNA]</scope>
</reference>
<keyword evidence="2" id="KW-1185">Reference proteome</keyword>
<organism evidence="1 2">
    <name type="scientific">Caerostris extrusa</name>
    <name type="common">Bark spider</name>
    <name type="synonym">Caerostris bankana</name>
    <dbReference type="NCBI Taxonomy" id="172846"/>
    <lineage>
        <taxon>Eukaryota</taxon>
        <taxon>Metazoa</taxon>
        <taxon>Ecdysozoa</taxon>
        <taxon>Arthropoda</taxon>
        <taxon>Chelicerata</taxon>
        <taxon>Arachnida</taxon>
        <taxon>Araneae</taxon>
        <taxon>Araneomorphae</taxon>
        <taxon>Entelegynae</taxon>
        <taxon>Araneoidea</taxon>
        <taxon>Araneidae</taxon>
        <taxon>Caerostris</taxon>
    </lineage>
</organism>
<evidence type="ECO:0000313" key="1">
    <source>
        <dbReference type="EMBL" id="GIX89676.1"/>
    </source>
</evidence>
<name>A0AAV4P0E3_CAEEX</name>
<proteinExistence type="predicted"/>
<dbReference type="AlphaFoldDB" id="A0AAV4P0E3"/>
<sequence length="87" mass="9711">MREEARMEDKVKVLSFALPAHSVLESFRSSVHRVAVETMSDGTSSLMIFRVPLICPSKKGMCKKGTPVSTADQPEITVEKPKPFYQI</sequence>
<dbReference type="Proteomes" id="UP001054945">
    <property type="component" value="Unassembled WGS sequence"/>
</dbReference>
<gene>
    <name evidence="1" type="ORF">CEXT_589711</name>
</gene>